<sequence>MSHYPPPGWLDIAQALAGPCEDASLIVSAWGRDAEAPLAAGCRWEAVQAPARLGRAVLSHGHTLGKGVETGSWPVFCGPNDDDQVLFFFLVPPGTAQRWSAPHTVCLYQGEEVAVPAPTVEGPCNDLHPAVDVTRSTVTVGHWIQTPHLTPKGEMVLAEPHLLAQGLETALEHAGAVG</sequence>
<protein>
    <submittedName>
        <fullName evidence="1">Uncharacterized protein</fullName>
    </submittedName>
</protein>
<evidence type="ECO:0000313" key="1">
    <source>
        <dbReference type="EMBL" id="GAA3508067.1"/>
    </source>
</evidence>
<evidence type="ECO:0000313" key="2">
    <source>
        <dbReference type="Proteomes" id="UP001500266"/>
    </source>
</evidence>
<gene>
    <name evidence="1" type="ORF">GCM10022416_61700</name>
</gene>
<name>A0ABP6UHC1_9ACTN</name>
<keyword evidence="2" id="KW-1185">Reference proteome</keyword>
<organism evidence="1 2">
    <name type="scientific">Actinomadura keratinilytica</name>
    <dbReference type="NCBI Taxonomy" id="547461"/>
    <lineage>
        <taxon>Bacteria</taxon>
        <taxon>Bacillati</taxon>
        <taxon>Actinomycetota</taxon>
        <taxon>Actinomycetes</taxon>
        <taxon>Streptosporangiales</taxon>
        <taxon>Thermomonosporaceae</taxon>
        <taxon>Actinomadura</taxon>
    </lineage>
</organism>
<reference evidence="2" key="1">
    <citation type="journal article" date="2019" name="Int. J. Syst. Evol. Microbiol.">
        <title>The Global Catalogue of Microorganisms (GCM) 10K type strain sequencing project: providing services to taxonomists for standard genome sequencing and annotation.</title>
        <authorList>
            <consortium name="The Broad Institute Genomics Platform"/>
            <consortium name="The Broad Institute Genome Sequencing Center for Infectious Disease"/>
            <person name="Wu L."/>
            <person name="Ma J."/>
        </authorList>
    </citation>
    <scope>NUCLEOTIDE SEQUENCE [LARGE SCALE GENOMIC DNA]</scope>
    <source>
        <strain evidence="2">JCM 17316</strain>
    </source>
</reference>
<comment type="caution">
    <text evidence="1">The sequence shown here is derived from an EMBL/GenBank/DDBJ whole genome shotgun (WGS) entry which is preliminary data.</text>
</comment>
<dbReference type="Proteomes" id="UP001500266">
    <property type="component" value="Unassembled WGS sequence"/>
</dbReference>
<proteinExistence type="predicted"/>
<accession>A0ABP6UHC1</accession>
<dbReference type="EMBL" id="BAABDO010000186">
    <property type="protein sequence ID" value="GAA3508067.1"/>
    <property type="molecule type" value="Genomic_DNA"/>
</dbReference>